<protein>
    <submittedName>
        <fullName evidence="3">Uncharacterized protein</fullName>
    </submittedName>
</protein>
<comment type="caution">
    <text evidence="3">The sequence shown here is derived from an EMBL/GenBank/DDBJ whole genome shotgun (WGS) entry which is preliminary data.</text>
</comment>
<sequence length="497" mass="57022">MVEIRMGRLEVINRAENTAQESSELPLDSSLVEMNWGKLVQFSGTGTNRGEKLAELRFMDFKTCTLDSDVVKASRIGLLPELPFDYKAAAPQHKYFAETSPKKRSRSRRWRRVSRLPPDNPLQLNIDFLVLATGYSLGIIESRIAADCSRKRVGVKDYSLGRTGHKVYQGVIMGKRHASRFEPYLIAYDAGYASSKKWHRTMSMSYDGDRSEDQQSEEVQSAYKRDNEVDEETVIRSSFGMHHTQEQNDENDWSWVLQDKDGDPLAESISSLQTTQEVLESEVQKFSDLVKDSEAEESSSGNKDQDVVVLPHGRVDVLQMNEKMQHFEQKLKEASDTIRQKDLRISNLEIVINGADRPLLEEDAANIVQLEMEVERQLQDKIQAEIQWLVMVKAKQNWQVRAEDRIALEEHKLSAGDNRKMMLKLQETESKIVMLKEQVDKLEVHEKELYRTTEVLKMQSRTFKVSLFGLIQLIMLCLSLKMFLAPVSVPFDDVVPT</sequence>
<evidence type="ECO:0000256" key="2">
    <source>
        <dbReference type="SAM" id="MobiDB-lite"/>
    </source>
</evidence>
<dbReference type="InterPro" id="IPR044696">
    <property type="entry name" value="WIP1/2/3"/>
</dbReference>
<dbReference type="Gramene" id="TVU15637">
    <property type="protein sequence ID" value="TVU15637"/>
    <property type="gene ID" value="EJB05_39169"/>
</dbReference>
<dbReference type="Proteomes" id="UP000324897">
    <property type="component" value="Unassembled WGS sequence"/>
</dbReference>
<proteinExistence type="predicted"/>
<dbReference type="AlphaFoldDB" id="A0A5J9TWS7"/>
<gene>
    <name evidence="3" type="ORF">EJB05_39169</name>
</gene>
<feature type="coiled-coil region" evidence="1">
    <location>
        <begin position="276"/>
        <end position="387"/>
    </location>
</feature>
<keyword evidence="1" id="KW-0175">Coiled coil</keyword>
<dbReference type="PANTHER" id="PTHR34562:SF7">
    <property type="entry name" value="OS04G0471300 PROTEIN"/>
    <property type="match status" value="1"/>
</dbReference>
<keyword evidence="4" id="KW-1185">Reference proteome</keyword>
<evidence type="ECO:0000313" key="3">
    <source>
        <dbReference type="EMBL" id="TVU15637.1"/>
    </source>
</evidence>
<feature type="coiled-coil region" evidence="1">
    <location>
        <begin position="418"/>
        <end position="445"/>
    </location>
</feature>
<dbReference type="EMBL" id="RWGY01000031">
    <property type="protein sequence ID" value="TVU15637.1"/>
    <property type="molecule type" value="Genomic_DNA"/>
</dbReference>
<organism evidence="3 4">
    <name type="scientific">Eragrostis curvula</name>
    <name type="common">weeping love grass</name>
    <dbReference type="NCBI Taxonomy" id="38414"/>
    <lineage>
        <taxon>Eukaryota</taxon>
        <taxon>Viridiplantae</taxon>
        <taxon>Streptophyta</taxon>
        <taxon>Embryophyta</taxon>
        <taxon>Tracheophyta</taxon>
        <taxon>Spermatophyta</taxon>
        <taxon>Magnoliopsida</taxon>
        <taxon>Liliopsida</taxon>
        <taxon>Poales</taxon>
        <taxon>Poaceae</taxon>
        <taxon>PACMAD clade</taxon>
        <taxon>Chloridoideae</taxon>
        <taxon>Eragrostideae</taxon>
        <taxon>Eragrostidinae</taxon>
        <taxon>Eragrostis</taxon>
    </lineage>
</organism>
<reference evidence="3 4" key="1">
    <citation type="journal article" date="2019" name="Sci. Rep.">
        <title>A high-quality genome of Eragrostis curvula grass provides insights into Poaceae evolution and supports new strategies to enhance forage quality.</title>
        <authorList>
            <person name="Carballo J."/>
            <person name="Santos B.A.C.M."/>
            <person name="Zappacosta D."/>
            <person name="Garbus I."/>
            <person name="Selva J.P."/>
            <person name="Gallo C.A."/>
            <person name="Diaz A."/>
            <person name="Albertini E."/>
            <person name="Caccamo M."/>
            <person name="Echenique V."/>
        </authorList>
    </citation>
    <scope>NUCLEOTIDE SEQUENCE [LARGE SCALE GENOMIC DNA]</scope>
    <source>
        <strain evidence="4">cv. Victoria</strain>
        <tissue evidence="3">Leaf</tissue>
    </source>
</reference>
<feature type="region of interest" description="Disordered" evidence="2">
    <location>
        <begin position="205"/>
        <end position="230"/>
    </location>
</feature>
<evidence type="ECO:0000256" key="1">
    <source>
        <dbReference type="SAM" id="Coils"/>
    </source>
</evidence>
<dbReference type="OrthoDB" id="680851at2759"/>
<name>A0A5J9TWS7_9POAL</name>
<dbReference type="PANTHER" id="PTHR34562">
    <property type="entry name" value="WPP DOMAIN-INTERACTING PROTEIN 2"/>
    <property type="match status" value="1"/>
</dbReference>
<accession>A0A5J9TWS7</accession>
<evidence type="ECO:0000313" key="4">
    <source>
        <dbReference type="Proteomes" id="UP000324897"/>
    </source>
</evidence>